<evidence type="ECO:0000256" key="1">
    <source>
        <dbReference type="ARBA" id="ARBA00004434"/>
    </source>
</evidence>
<dbReference type="AlphaFoldDB" id="A0A1D1ZGI2"/>
<evidence type="ECO:0000256" key="5">
    <source>
        <dbReference type="ARBA" id="ARBA00022989"/>
    </source>
</evidence>
<comment type="subcellular location">
    <subcellularLocation>
        <location evidence="1">Mitochondrion inner membrane</location>
        <topology evidence="1">Single-pass membrane protein</topology>
    </subcellularLocation>
</comment>
<sequence length="126" mass="14452">MDSTKKTNPSVSSTRILDSASLLKRWGRKSPFVRYGLPLISLTVFGAVGLAHLIKGSKEVTKEKDDIEWEMLESTKALSRTGPMEGYRPKKFSLDEELKMLQERMDIYNYEYRKIPRPNDGKPKKA</sequence>
<keyword evidence="7 8" id="KW-0472">Membrane</keyword>
<evidence type="ECO:0000313" key="9">
    <source>
        <dbReference type="EMBL" id="JAT66054.1"/>
    </source>
</evidence>
<accession>A0A1D1ZGI2</accession>
<evidence type="ECO:0000256" key="8">
    <source>
        <dbReference type="SAM" id="Phobius"/>
    </source>
</evidence>
<proteinExistence type="inferred from homology"/>
<keyword evidence="4" id="KW-0999">Mitochondrion inner membrane</keyword>
<protein>
    <submittedName>
        <fullName evidence="9">Cytochrome c oxidase assembly protein COX16, mitochondrial</fullName>
    </submittedName>
</protein>
<keyword evidence="5 8" id="KW-1133">Transmembrane helix</keyword>
<organism evidence="9">
    <name type="scientific">Anthurium amnicola</name>
    <dbReference type="NCBI Taxonomy" id="1678845"/>
    <lineage>
        <taxon>Eukaryota</taxon>
        <taxon>Viridiplantae</taxon>
        <taxon>Streptophyta</taxon>
        <taxon>Embryophyta</taxon>
        <taxon>Tracheophyta</taxon>
        <taxon>Spermatophyta</taxon>
        <taxon>Magnoliopsida</taxon>
        <taxon>Liliopsida</taxon>
        <taxon>Araceae</taxon>
        <taxon>Pothoideae</taxon>
        <taxon>Potheae</taxon>
        <taxon>Anthurium</taxon>
    </lineage>
</organism>
<evidence type="ECO:0000256" key="4">
    <source>
        <dbReference type="ARBA" id="ARBA00022792"/>
    </source>
</evidence>
<dbReference type="InterPro" id="IPR020164">
    <property type="entry name" value="Cyt_c_Oxase_assmbl_COX16"/>
</dbReference>
<name>A0A1D1ZGI2_9ARAE</name>
<dbReference type="Pfam" id="PF14138">
    <property type="entry name" value="COX16"/>
    <property type="match status" value="1"/>
</dbReference>
<comment type="similarity">
    <text evidence="2">Belongs to the COX16 family.</text>
</comment>
<evidence type="ECO:0000256" key="6">
    <source>
        <dbReference type="ARBA" id="ARBA00023128"/>
    </source>
</evidence>
<reference evidence="9" key="1">
    <citation type="submission" date="2015-07" db="EMBL/GenBank/DDBJ databases">
        <title>Transcriptome Assembly of Anthurium amnicola.</title>
        <authorList>
            <person name="Suzuki J."/>
        </authorList>
    </citation>
    <scope>NUCLEOTIDE SEQUENCE</scope>
</reference>
<dbReference type="GO" id="GO:0005743">
    <property type="term" value="C:mitochondrial inner membrane"/>
    <property type="evidence" value="ECO:0007669"/>
    <property type="project" value="UniProtKB-SubCell"/>
</dbReference>
<evidence type="ECO:0000256" key="7">
    <source>
        <dbReference type="ARBA" id="ARBA00023136"/>
    </source>
</evidence>
<dbReference type="EMBL" id="GDJX01001882">
    <property type="protein sequence ID" value="JAT66054.1"/>
    <property type="molecule type" value="Transcribed_RNA"/>
</dbReference>
<keyword evidence="6" id="KW-0496">Mitochondrion</keyword>
<evidence type="ECO:0000256" key="3">
    <source>
        <dbReference type="ARBA" id="ARBA00022692"/>
    </source>
</evidence>
<gene>
    <name evidence="9" type="primary">COX16_1</name>
    <name evidence="9" type="ORF">g.106769</name>
</gene>
<feature type="transmembrane region" description="Helical" evidence="8">
    <location>
        <begin position="32"/>
        <end position="54"/>
    </location>
</feature>
<evidence type="ECO:0000256" key="2">
    <source>
        <dbReference type="ARBA" id="ARBA00008370"/>
    </source>
</evidence>
<keyword evidence="3 8" id="KW-0812">Transmembrane</keyword>